<dbReference type="EMBL" id="CP134050">
    <property type="protein sequence ID" value="WNC15300.1"/>
    <property type="molecule type" value="Genomic_DNA"/>
</dbReference>
<feature type="transmembrane region" description="Helical" evidence="1">
    <location>
        <begin position="20"/>
        <end position="40"/>
    </location>
</feature>
<keyword evidence="1" id="KW-1133">Transmembrane helix</keyword>
<name>A0ABY9T5E6_BREBE</name>
<feature type="transmembrane region" description="Helical" evidence="1">
    <location>
        <begin position="149"/>
        <end position="169"/>
    </location>
</feature>
<dbReference type="PANTHER" id="PTHR45228">
    <property type="entry name" value="CYCLIC DI-GMP PHOSPHODIESTERASE TM_0186-RELATED"/>
    <property type="match status" value="1"/>
</dbReference>
<dbReference type="PROSITE" id="PS51832">
    <property type="entry name" value="HD_GYP"/>
    <property type="match status" value="1"/>
</dbReference>
<dbReference type="RefSeq" id="WP_310768907.1">
    <property type="nucleotide sequence ID" value="NZ_CP134050.1"/>
</dbReference>
<sequence length="387" mass="44054">MKQRKRNRNHASFLADAMFYWISVLASADAGMGVLLQALGLVQNEWTAIVGLAVCAATSWTVYVLHKRYVLPEASIHISAFLGACLLLFFCLYNPQQFSGLWYVFILYPIFLSFFNDRALLLVWGTVSYLLYALSLGGGQSEAVSMDTFFHLTLGAASGICSWLGFITLQKRLKEARTATEEHRREYAITLLNTLVPIVERKTQTSSREIEQMSRLIKRMLREFPDEQVNDWEIKLLSLLHYVSRIKFPDYVFETDEKLTTFEFQIVQEHCQFGYEMFRDNPSFARVVYALQDHHERFDGSGYPKKLKGDDIALLAQILGIVECFLAMTTTRVYRQTATIEEAFEEICAMAGTAFDERVVKAFVKSVQIHSPTKVSHVPPLAAKASS</sequence>
<dbReference type="PANTHER" id="PTHR45228:SF4">
    <property type="entry name" value="LIPOPROTEIN"/>
    <property type="match status" value="1"/>
</dbReference>
<feature type="transmembrane region" description="Helical" evidence="1">
    <location>
        <begin position="74"/>
        <end position="93"/>
    </location>
</feature>
<feature type="transmembrane region" description="Helical" evidence="1">
    <location>
        <begin position="120"/>
        <end position="137"/>
    </location>
</feature>
<dbReference type="CDD" id="cd00077">
    <property type="entry name" value="HDc"/>
    <property type="match status" value="1"/>
</dbReference>
<feature type="transmembrane region" description="Helical" evidence="1">
    <location>
        <begin position="46"/>
        <end position="65"/>
    </location>
</feature>
<dbReference type="InterPro" id="IPR037522">
    <property type="entry name" value="HD_GYP_dom"/>
</dbReference>
<reference evidence="3 4" key="1">
    <citation type="submission" date="2023-09" db="EMBL/GenBank/DDBJ databases">
        <title>Complete Genome and Methylome dissection of Bacillus brevis NEB573 original source of BbsI restriction endonuclease.</title>
        <authorList>
            <person name="Fomenkov A."/>
            <person name="Roberts R.D."/>
        </authorList>
    </citation>
    <scope>NUCLEOTIDE SEQUENCE [LARGE SCALE GENOMIC DNA]</scope>
    <source>
        <strain evidence="3 4">NEB573</strain>
    </source>
</reference>
<accession>A0ABY9T5E6</accession>
<evidence type="ECO:0000256" key="1">
    <source>
        <dbReference type="SAM" id="Phobius"/>
    </source>
</evidence>
<evidence type="ECO:0000259" key="2">
    <source>
        <dbReference type="PROSITE" id="PS51832"/>
    </source>
</evidence>
<organism evidence="3 4">
    <name type="scientific">Brevibacillus brevis</name>
    <name type="common">Bacillus brevis</name>
    <dbReference type="NCBI Taxonomy" id="1393"/>
    <lineage>
        <taxon>Bacteria</taxon>
        <taxon>Bacillati</taxon>
        <taxon>Bacillota</taxon>
        <taxon>Bacilli</taxon>
        <taxon>Bacillales</taxon>
        <taxon>Paenibacillaceae</taxon>
        <taxon>Brevibacillus</taxon>
    </lineage>
</organism>
<gene>
    <name evidence="3" type="ORF">RGB73_02680</name>
</gene>
<dbReference type="SUPFAM" id="SSF109604">
    <property type="entry name" value="HD-domain/PDEase-like"/>
    <property type="match status" value="1"/>
</dbReference>
<dbReference type="InterPro" id="IPR003607">
    <property type="entry name" value="HD/PDEase_dom"/>
</dbReference>
<dbReference type="Proteomes" id="UP001256827">
    <property type="component" value="Chromosome"/>
</dbReference>
<keyword evidence="1" id="KW-0812">Transmembrane</keyword>
<evidence type="ECO:0000313" key="3">
    <source>
        <dbReference type="EMBL" id="WNC15300.1"/>
    </source>
</evidence>
<evidence type="ECO:0000313" key="4">
    <source>
        <dbReference type="Proteomes" id="UP001256827"/>
    </source>
</evidence>
<proteinExistence type="predicted"/>
<feature type="domain" description="HD-GYP" evidence="2">
    <location>
        <begin position="181"/>
        <end position="379"/>
    </location>
</feature>
<dbReference type="InterPro" id="IPR052020">
    <property type="entry name" value="Cyclic_di-GMP/3'3'-cGAMP_PDE"/>
</dbReference>
<keyword evidence="1" id="KW-0472">Membrane</keyword>
<protein>
    <submittedName>
        <fullName evidence="3">HD domain-containing phosphohydrolase</fullName>
    </submittedName>
</protein>
<dbReference type="Pfam" id="PF13487">
    <property type="entry name" value="HD_5"/>
    <property type="match status" value="1"/>
</dbReference>
<keyword evidence="4" id="KW-1185">Reference proteome</keyword>
<dbReference type="Gene3D" id="1.10.3210.10">
    <property type="entry name" value="Hypothetical protein af1432"/>
    <property type="match status" value="1"/>
</dbReference>
<feature type="transmembrane region" description="Helical" evidence="1">
    <location>
        <begin position="99"/>
        <end position="115"/>
    </location>
</feature>